<dbReference type="RefSeq" id="WP_093949719.1">
    <property type="nucleotide sequence ID" value="NZ_NMUL01000023.1"/>
</dbReference>
<dbReference type="Proteomes" id="UP000215199">
    <property type="component" value="Unassembled WGS sequence"/>
</dbReference>
<evidence type="ECO:0000313" key="2">
    <source>
        <dbReference type="Proteomes" id="UP000215199"/>
    </source>
</evidence>
<dbReference type="EMBL" id="NMUL01000023">
    <property type="protein sequence ID" value="OXM65314.1"/>
    <property type="molecule type" value="Genomic_DNA"/>
</dbReference>
<dbReference type="InterPro" id="IPR014969">
    <property type="entry name" value="DNA_S_DndE"/>
</dbReference>
<dbReference type="Gene3D" id="1.10.1220.160">
    <property type="entry name" value="DNA sulphur modification protein DndE"/>
    <property type="match status" value="1"/>
</dbReference>
<dbReference type="NCBIfam" id="TIGR03184">
    <property type="entry name" value="DNA_S_dndE"/>
    <property type="match status" value="1"/>
</dbReference>
<dbReference type="AlphaFoldDB" id="A0A229T317"/>
<dbReference type="OrthoDB" id="512647at2"/>
<gene>
    <name evidence="1" type="primary">dndE</name>
    <name evidence="1" type="ORF">CF165_23580</name>
</gene>
<accession>A0A229T317</accession>
<evidence type="ECO:0000313" key="1">
    <source>
        <dbReference type="EMBL" id="OXM65314.1"/>
    </source>
</evidence>
<protein>
    <submittedName>
        <fullName evidence="1">DNA sulfur modification protein DndE</fullName>
    </submittedName>
</protein>
<proteinExistence type="predicted"/>
<dbReference type="InterPro" id="IPR038472">
    <property type="entry name" value="DndE_sf"/>
</dbReference>
<name>A0A229T317_9PSEU</name>
<organism evidence="1 2">
    <name type="scientific">Amycolatopsis vastitatis</name>
    <dbReference type="NCBI Taxonomy" id="1905142"/>
    <lineage>
        <taxon>Bacteria</taxon>
        <taxon>Bacillati</taxon>
        <taxon>Actinomycetota</taxon>
        <taxon>Actinomycetes</taxon>
        <taxon>Pseudonocardiales</taxon>
        <taxon>Pseudonocardiaceae</taxon>
        <taxon>Amycolatopsis</taxon>
    </lineage>
</organism>
<dbReference type="Pfam" id="PF08870">
    <property type="entry name" value="DndE"/>
    <property type="match status" value="1"/>
</dbReference>
<comment type="caution">
    <text evidence="1">The sequence shown here is derived from an EMBL/GenBank/DDBJ whole genome shotgun (WGS) entry which is preliminary data.</text>
</comment>
<reference evidence="2" key="1">
    <citation type="submission" date="2017-07" db="EMBL/GenBank/DDBJ databases">
        <title>Comparative genome mining reveals phylogenetic distribution patterns of secondary metabolites in Amycolatopsis.</title>
        <authorList>
            <person name="Adamek M."/>
            <person name="Alanjary M."/>
            <person name="Sales-Ortells H."/>
            <person name="Goodfellow M."/>
            <person name="Bull A.T."/>
            <person name="Kalinowski J."/>
            <person name="Ziemert N."/>
        </authorList>
    </citation>
    <scope>NUCLEOTIDE SEQUENCE [LARGE SCALE GENOMIC DNA]</scope>
    <source>
        <strain evidence="2">H5</strain>
    </source>
</reference>
<keyword evidence="2" id="KW-1185">Reference proteome</keyword>
<sequence length="132" mass="14928">MPLDTIRLSKQARDQLVTLKRRTGIEHWNTLCRWAFCRSLTEPAAPPAAKIPADSNVEMSWRTFAGSHGALYWALLRHRCHADGLPLDDETLAQQFRLHLHRGIGYMVGDRHVRNIADLVATALPEKNHDAA</sequence>